<accession>A0A6J5PD63</accession>
<dbReference type="PROSITE" id="PS51331">
    <property type="entry name" value="THYX"/>
    <property type="match status" value="1"/>
</dbReference>
<evidence type="ECO:0000313" key="1">
    <source>
        <dbReference type="EMBL" id="CAB4169127.1"/>
    </source>
</evidence>
<protein>
    <submittedName>
        <fullName evidence="1">THY1 Predicted alternative thymidylate synthase</fullName>
    </submittedName>
</protein>
<dbReference type="PANTHER" id="PTHR34934:SF1">
    <property type="entry name" value="FLAVIN-DEPENDENT THYMIDYLATE SYNTHASE"/>
    <property type="match status" value="1"/>
</dbReference>
<gene>
    <name evidence="2" type="ORF">UFOVP1516_90</name>
    <name evidence="1" type="ORF">UFOVP887_46</name>
</gene>
<dbReference type="InterPro" id="IPR003669">
    <property type="entry name" value="Thymidylate_synthase_ThyX"/>
</dbReference>
<dbReference type="Gene3D" id="3.30.1360.170">
    <property type="match status" value="1"/>
</dbReference>
<dbReference type="GO" id="GO:0004799">
    <property type="term" value="F:thymidylate synthase activity"/>
    <property type="evidence" value="ECO:0007669"/>
    <property type="project" value="TreeGrafter"/>
</dbReference>
<dbReference type="GO" id="GO:0006231">
    <property type="term" value="P:dTMP biosynthetic process"/>
    <property type="evidence" value="ECO:0007669"/>
    <property type="project" value="InterPro"/>
</dbReference>
<dbReference type="PANTHER" id="PTHR34934">
    <property type="entry name" value="FLAVIN-DEPENDENT THYMIDYLATE SYNTHASE"/>
    <property type="match status" value="1"/>
</dbReference>
<proteinExistence type="predicted"/>
<dbReference type="GO" id="GO:0050797">
    <property type="term" value="F:thymidylate synthase (FAD) activity"/>
    <property type="evidence" value="ECO:0007669"/>
    <property type="project" value="InterPro"/>
</dbReference>
<dbReference type="GO" id="GO:0050660">
    <property type="term" value="F:flavin adenine dinucleotide binding"/>
    <property type="evidence" value="ECO:0007669"/>
    <property type="project" value="InterPro"/>
</dbReference>
<evidence type="ECO:0000313" key="2">
    <source>
        <dbReference type="EMBL" id="CAB5226968.1"/>
    </source>
</evidence>
<dbReference type="Pfam" id="PF02511">
    <property type="entry name" value="Thy1"/>
    <property type="match status" value="1"/>
</dbReference>
<organism evidence="1">
    <name type="scientific">uncultured Caudovirales phage</name>
    <dbReference type="NCBI Taxonomy" id="2100421"/>
    <lineage>
        <taxon>Viruses</taxon>
        <taxon>Duplodnaviria</taxon>
        <taxon>Heunggongvirae</taxon>
        <taxon>Uroviricota</taxon>
        <taxon>Caudoviricetes</taxon>
        <taxon>Peduoviridae</taxon>
        <taxon>Maltschvirus</taxon>
        <taxon>Maltschvirus maltsch</taxon>
    </lineage>
</organism>
<dbReference type="InterPro" id="IPR036098">
    <property type="entry name" value="Thymidylate_synthase_ThyX_sf"/>
</dbReference>
<reference evidence="1" key="1">
    <citation type="submission" date="2020-05" db="EMBL/GenBank/DDBJ databases">
        <authorList>
            <person name="Chiriac C."/>
            <person name="Salcher M."/>
            <person name="Ghai R."/>
            <person name="Kavagutti S V."/>
        </authorList>
    </citation>
    <scope>NUCLEOTIDE SEQUENCE</scope>
</reference>
<dbReference type="EMBL" id="LR796837">
    <property type="protein sequence ID" value="CAB4169127.1"/>
    <property type="molecule type" value="Genomic_DNA"/>
</dbReference>
<sequence length="225" mass="26114">MAKVLDKGYVEFVESWGSEERIIEAARMSTNKGFVNWDEDAKLLAYLYNHKHMTPFEMAGMVLEVKAPIMVFREWHRHRTMSYNEMSARYVPLPNDDYLPTIERLMLGANTATTNKQAQGLGTELSEHDAMDWLYMLEDVYNHCQIVYECGLKLGIPKELARLPVTVGRYSRMRVSCNLRNWLAFLTLRQDSAAQYEIRVYADEVCKLIAEHFPRTEALFSKSAQ</sequence>
<dbReference type="SUPFAM" id="SSF69796">
    <property type="entry name" value="Thymidylate synthase-complementing protein Thy1"/>
    <property type="match status" value="1"/>
</dbReference>
<dbReference type="NCBIfam" id="TIGR02170">
    <property type="entry name" value="thyX"/>
    <property type="match status" value="1"/>
</dbReference>
<dbReference type="EMBL" id="LR798364">
    <property type="protein sequence ID" value="CAB5226968.1"/>
    <property type="molecule type" value="Genomic_DNA"/>
</dbReference>
<dbReference type="CDD" id="cd20175">
    <property type="entry name" value="ThyX"/>
    <property type="match status" value="1"/>
</dbReference>
<dbReference type="GO" id="GO:0070402">
    <property type="term" value="F:NADPH binding"/>
    <property type="evidence" value="ECO:0007669"/>
    <property type="project" value="TreeGrafter"/>
</dbReference>
<name>A0A6J5PD63_9CAUD</name>